<dbReference type="EMBL" id="CAJVPP010003190">
    <property type="protein sequence ID" value="CAG8623037.1"/>
    <property type="molecule type" value="Genomic_DNA"/>
</dbReference>
<dbReference type="Proteomes" id="UP000789375">
    <property type="component" value="Unassembled WGS sequence"/>
</dbReference>
<comment type="caution">
    <text evidence="1">The sequence shown here is derived from an EMBL/GenBank/DDBJ whole genome shotgun (WGS) entry which is preliminary data.</text>
</comment>
<evidence type="ECO:0000313" key="2">
    <source>
        <dbReference type="Proteomes" id="UP000789375"/>
    </source>
</evidence>
<name>A0A9N9GSW1_FUNMO</name>
<protein>
    <submittedName>
        <fullName evidence="1">11993_t:CDS:1</fullName>
    </submittedName>
</protein>
<keyword evidence="2" id="KW-1185">Reference proteome</keyword>
<evidence type="ECO:0000313" key="1">
    <source>
        <dbReference type="EMBL" id="CAG8623037.1"/>
    </source>
</evidence>
<gene>
    <name evidence="1" type="ORF">FMOSSE_LOCUS10088</name>
</gene>
<sequence>MKRYFEYLQAYSKLYYNDFMKIVLSSYTTRKLNVKKELDFIFSHLTSDKIVDTPFLLHIYWWKYADNVWIQLQLVETFPSIFTKVQLEGSIIHGKLDQCLFIQAINLLLQKIYDEEEYEQDLDILLSLVYRINDTTNLTNLPLLLGFELAKLKPYFKYSVEPFLKHGDLALQQLSSLQQITSIAFLKEFVHKFWENYMQKNNSLSRSLVKEINDCMKNNQSFIQSLKSYFLIGIKQSDQLKNVFPWIENDTDNETTYLPRLWESTKIANFEDFYSFYDCNFVQKNSNLSLYFLDFGLGLWDNDIKEEVVNQSFPTCLLASNTNYTYAFIVNEIKRIKPQIKPQIKPDKKNYGRRQRSSR</sequence>
<organism evidence="1 2">
    <name type="scientific">Funneliformis mosseae</name>
    <name type="common">Endomycorrhizal fungus</name>
    <name type="synonym">Glomus mosseae</name>
    <dbReference type="NCBI Taxonomy" id="27381"/>
    <lineage>
        <taxon>Eukaryota</taxon>
        <taxon>Fungi</taxon>
        <taxon>Fungi incertae sedis</taxon>
        <taxon>Mucoromycota</taxon>
        <taxon>Glomeromycotina</taxon>
        <taxon>Glomeromycetes</taxon>
        <taxon>Glomerales</taxon>
        <taxon>Glomeraceae</taxon>
        <taxon>Funneliformis</taxon>
    </lineage>
</organism>
<reference evidence="1" key="1">
    <citation type="submission" date="2021-06" db="EMBL/GenBank/DDBJ databases">
        <authorList>
            <person name="Kallberg Y."/>
            <person name="Tangrot J."/>
            <person name="Rosling A."/>
        </authorList>
    </citation>
    <scope>NUCLEOTIDE SEQUENCE</scope>
    <source>
        <strain evidence="1">87-6 pot B 2015</strain>
    </source>
</reference>
<dbReference type="AlphaFoldDB" id="A0A9N9GSW1"/>
<proteinExistence type="predicted"/>
<accession>A0A9N9GSW1</accession>